<protein>
    <recommendedName>
        <fullName evidence="5">Integral membrane protein</fullName>
    </recommendedName>
</protein>
<evidence type="ECO:0000256" key="2">
    <source>
        <dbReference type="SAM" id="Phobius"/>
    </source>
</evidence>
<accession>A0ABN3NIA9</accession>
<feature type="region of interest" description="Disordered" evidence="1">
    <location>
        <begin position="116"/>
        <end position="135"/>
    </location>
</feature>
<feature type="transmembrane region" description="Helical" evidence="2">
    <location>
        <begin position="30"/>
        <end position="49"/>
    </location>
</feature>
<organism evidence="3 4">
    <name type="scientific">Streptomyces levis</name>
    <dbReference type="NCBI Taxonomy" id="285566"/>
    <lineage>
        <taxon>Bacteria</taxon>
        <taxon>Bacillati</taxon>
        <taxon>Actinomycetota</taxon>
        <taxon>Actinomycetes</taxon>
        <taxon>Kitasatosporales</taxon>
        <taxon>Streptomycetaceae</taxon>
        <taxon>Streptomyces</taxon>
    </lineage>
</organism>
<feature type="compositionally biased region" description="Basic and acidic residues" evidence="1">
    <location>
        <begin position="126"/>
        <end position="135"/>
    </location>
</feature>
<evidence type="ECO:0000313" key="3">
    <source>
        <dbReference type="EMBL" id="GAA2523001.1"/>
    </source>
</evidence>
<dbReference type="Proteomes" id="UP001501095">
    <property type="component" value="Unassembled WGS sequence"/>
</dbReference>
<keyword evidence="2" id="KW-1133">Transmembrane helix</keyword>
<evidence type="ECO:0000313" key="4">
    <source>
        <dbReference type="Proteomes" id="UP001501095"/>
    </source>
</evidence>
<feature type="transmembrane region" description="Helical" evidence="2">
    <location>
        <begin position="61"/>
        <end position="88"/>
    </location>
</feature>
<feature type="transmembrane region" description="Helical" evidence="2">
    <location>
        <begin position="94"/>
        <end position="112"/>
    </location>
</feature>
<gene>
    <name evidence="3" type="ORF">GCM10010423_15090</name>
</gene>
<proteinExistence type="predicted"/>
<keyword evidence="2" id="KW-0472">Membrane</keyword>
<evidence type="ECO:0000256" key="1">
    <source>
        <dbReference type="SAM" id="MobiDB-lite"/>
    </source>
</evidence>
<feature type="compositionally biased region" description="Basic residues" evidence="1">
    <location>
        <begin position="116"/>
        <end position="125"/>
    </location>
</feature>
<keyword evidence="4" id="KW-1185">Reference proteome</keyword>
<name>A0ABN3NIA9_9ACTN</name>
<dbReference type="EMBL" id="BAAATM010000003">
    <property type="protein sequence ID" value="GAA2523001.1"/>
    <property type="molecule type" value="Genomic_DNA"/>
</dbReference>
<keyword evidence="2" id="KW-0812">Transmembrane</keyword>
<dbReference type="RefSeq" id="WP_344535269.1">
    <property type="nucleotide sequence ID" value="NZ_BAAATM010000003.1"/>
</dbReference>
<reference evidence="3 4" key="1">
    <citation type="journal article" date="2019" name="Int. J. Syst. Evol. Microbiol.">
        <title>The Global Catalogue of Microorganisms (GCM) 10K type strain sequencing project: providing services to taxonomists for standard genome sequencing and annotation.</title>
        <authorList>
            <consortium name="The Broad Institute Genomics Platform"/>
            <consortium name="The Broad Institute Genome Sequencing Center for Infectious Disease"/>
            <person name="Wu L."/>
            <person name="Ma J."/>
        </authorList>
    </citation>
    <scope>NUCLEOTIDE SEQUENCE [LARGE SCALE GENOMIC DNA]</scope>
    <source>
        <strain evidence="3 4">JCM 6924</strain>
    </source>
</reference>
<evidence type="ECO:0008006" key="5">
    <source>
        <dbReference type="Google" id="ProtNLM"/>
    </source>
</evidence>
<comment type="caution">
    <text evidence="3">The sequence shown here is derived from an EMBL/GenBank/DDBJ whole genome shotgun (WGS) entry which is preliminary data.</text>
</comment>
<sequence length="135" mass="14242">MRTFRRLGLALSGWLAAVFATLPDAVPPRVAVVTAFLLVCPGLAALRWVRPPGAVADPRGTAVVESCVLTLVLSLTLSIVVAEALFLARAFTPARALVILAALTTLLALLPPPGRRGRVRRRAAGKRSEAAEEGR</sequence>